<dbReference type="InterPro" id="IPR010036">
    <property type="entry name" value="MDP_1_eu_arc"/>
</dbReference>
<dbReference type="AlphaFoldDB" id="A0A3M6U0W0"/>
<proteinExistence type="predicted"/>
<keyword evidence="2" id="KW-1185">Reference proteome</keyword>
<accession>A0A3M6U0W0</accession>
<protein>
    <recommendedName>
        <fullName evidence="3">Magnesium-dependent phosphatase-1</fullName>
    </recommendedName>
</protein>
<comment type="caution">
    <text evidence="1">The sequence shown here is derived from an EMBL/GenBank/DDBJ whole genome shotgun (WGS) entry which is preliminary data.</text>
</comment>
<dbReference type="PANTHER" id="PTHR17901:SF14">
    <property type="entry name" value="MAGNESIUM-DEPENDENT PHOSPHATASE 1"/>
    <property type="match status" value="1"/>
</dbReference>
<reference evidence="1 2" key="1">
    <citation type="journal article" date="2018" name="Sci. Rep.">
        <title>Comparative analysis of the Pocillopora damicornis genome highlights role of immune system in coral evolution.</title>
        <authorList>
            <person name="Cunning R."/>
            <person name="Bay R.A."/>
            <person name="Gillette P."/>
            <person name="Baker A.C."/>
            <person name="Traylor-Knowles N."/>
        </authorList>
    </citation>
    <scope>NUCLEOTIDE SEQUENCE [LARGE SCALE GENOMIC DNA]</scope>
    <source>
        <strain evidence="1">RSMAS</strain>
        <tissue evidence="1">Whole animal</tissue>
    </source>
</reference>
<dbReference type="EMBL" id="RCHS01002487">
    <property type="protein sequence ID" value="RMX47118.1"/>
    <property type="molecule type" value="Genomic_DNA"/>
</dbReference>
<gene>
    <name evidence="1" type="ORF">pdam_00021753</name>
</gene>
<organism evidence="1 2">
    <name type="scientific">Pocillopora damicornis</name>
    <name type="common">Cauliflower coral</name>
    <name type="synonym">Millepora damicornis</name>
    <dbReference type="NCBI Taxonomy" id="46731"/>
    <lineage>
        <taxon>Eukaryota</taxon>
        <taxon>Metazoa</taxon>
        <taxon>Cnidaria</taxon>
        <taxon>Anthozoa</taxon>
        <taxon>Hexacorallia</taxon>
        <taxon>Scleractinia</taxon>
        <taxon>Astrocoeniina</taxon>
        <taxon>Pocilloporidae</taxon>
        <taxon>Pocillopora</taxon>
    </lineage>
</organism>
<name>A0A3M6U0W0_POCDA</name>
<dbReference type="InterPro" id="IPR023214">
    <property type="entry name" value="HAD_sf"/>
</dbReference>
<dbReference type="Gene3D" id="3.40.50.1000">
    <property type="entry name" value="HAD superfamily/HAD-like"/>
    <property type="match status" value="1"/>
</dbReference>
<dbReference type="NCBIfam" id="TIGR01685">
    <property type="entry name" value="MDP-1"/>
    <property type="match status" value="1"/>
</dbReference>
<dbReference type="STRING" id="46731.A0A3M6U0W0"/>
<dbReference type="OrthoDB" id="2865258at2759"/>
<dbReference type="InterPro" id="IPR036412">
    <property type="entry name" value="HAD-like_sf"/>
</dbReference>
<dbReference type="InterPro" id="IPR035679">
    <property type="entry name" value="MDP-1_euk"/>
</dbReference>
<dbReference type="SFLD" id="SFLDS00003">
    <property type="entry name" value="Haloacid_Dehalogenase"/>
    <property type="match status" value="1"/>
</dbReference>
<dbReference type="SUPFAM" id="SSF56784">
    <property type="entry name" value="HAD-like"/>
    <property type="match status" value="1"/>
</dbReference>
<evidence type="ECO:0000313" key="1">
    <source>
        <dbReference type="EMBL" id="RMX47118.1"/>
    </source>
</evidence>
<evidence type="ECO:0000313" key="2">
    <source>
        <dbReference type="Proteomes" id="UP000275408"/>
    </source>
</evidence>
<dbReference type="InterPro" id="IPR010033">
    <property type="entry name" value="HAD_SF_ppase_IIIC"/>
</dbReference>
<dbReference type="NCBIfam" id="TIGR01681">
    <property type="entry name" value="HAD-SF-IIIC"/>
    <property type="match status" value="1"/>
</dbReference>
<dbReference type="OMA" id="GVWAWRK"/>
<dbReference type="GO" id="GO:0003993">
    <property type="term" value="F:acid phosphatase activity"/>
    <property type="evidence" value="ECO:0007669"/>
    <property type="project" value="TreeGrafter"/>
</dbReference>
<dbReference type="SFLD" id="SFLDG01129">
    <property type="entry name" value="C1.5:_HAD__Beta-PGM__Phosphata"/>
    <property type="match status" value="1"/>
</dbReference>
<sequence length="169" mass="18945">MTASKDGGKFLPELVVFDLDFTVWPFWADTHVSPPFTKKSNGSIQDSGGNKVKLYNDMLEILKHLSSKGVCLAAASRTEDPPTAQELLRILDIDQYFSYKEIYPGSKLAHFKRFVEASGIAYSNMLFFDDEERNIHEVSRLGVTCVLVKRGMTHTVLQSGLAQFAAKHK</sequence>
<dbReference type="PANTHER" id="PTHR17901">
    <property type="entry name" value="MAGNESIUM-DEPENDENT PHOSPHATASE 1 MDP1"/>
    <property type="match status" value="1"/>
</dbReference>
<evidence type="ECO:0008006" key="3">
    <source>
        <dbReference type="Google" id="ProtNLM"/>
    </source>
</evidence>
<dbReference type="CDD" id="cd07501">
    <property type="entry name" value="HAD_MDP-1_like"/>
    <property type="match status" value="1"/>
</dbReference>
<dbReference type="SFLD" id="SFLDG01131">
    <property type="entry name" value="C1.5.2:_MDP_Like"/>
    <property type="match status" value="1"/>
</dbReference>
<dbReference type="Pfam" id="PF12689">
    <property type="entry name" value="Acid_PPase"/>
    <property type="match status" value="1"/>
</dbReference>
<dbReference type="Proteomes" id="UP000275408">
    <property type="component" value="Unassembled WGS sequence"/>
</dbReference>